<comment type="caution">
    <text evidence="1">The sequence shown here is derived from an EMBL/GenBank/DDBJ whole genome shotgun (WGS) entry which is preliminary data.</text>
</comment>
<proteinExistence type="predicted"/>
<keyword evidence="2" id="KW-1185">Reference proteome</keyword>
<sequence>MNEQVDGCFSTTDGNAVVTQEKRTSALEFLYEEEKQKRRSRKLLGFNGTLGTFHAPHHDHNGRWTFQHALKYSKDGWHKVLIRTQFSPNGGT</sequence>
<accession>A0AA88PFI4</accession>
<dbReference type="AlphaFoldDB" id="A0AA88PFI4"/>
<gene>
    <name evidence="1" type="ORF">Q8A67_018132</name>
</gene>
<dbReference type="EMBL" id="JAUYZG010000018">
    <property type="protein sequence ID" value="KAK2880864.1"/>
    <property type="molecule type" value="Genomic_DNA"/>
</dbReference>
<dbReference type="Proteomes" id="UP001187343">
    <property type="component" value="Unassembled WGS sequence"/>
</dbReference>
<evidence type="ECO:0000313" key="2">
    <source>
        <dbReference type="Proteomes" id="UP001187343"/>
    </source>
</evidence>
<organism evidence="1 2">
    <name type="scientific">Cirrhinus molitorella</name>
    <name type="common">mud carp</name>
    <dbReference type="NCBI Taxonomy" id="172907"/>
    <lineage>
        <taxon>Eukaryota</taxon>
        <taxon>Metazoa</taxon>
        <taxon>Chordata</taxon>
        <taxon>Craniata</taxon>
        <taxon>Vertebrata</taxon>
        <taxon>Euteleostomi</taxon>
        <taxon>Actinopterygii</taxon>
        <taxon>Neopterygii</taxon>
        <taxon>Teleostei</taxon>
        <taxon>Ostariophysi</taxon>
        <taxon>Cypriniformes</taxon>
        <taxon>Cyprinidae</taxon>
        <taxon>Labeoninae</taxon>
        <taxon>Labeonini</taxon>
        <taxon>Cirrhinus</taxon>
    </lineage>
</organism>
<protein>
    <submittedName>
        <fullName evidence="1">Uncharacterized protein</fullName>
    </submittedName>
</protein>
<evidence type="ECO:0000313" key="1">
    <source>
        <dbReference type="EMBL" id="KAK2880864.1"/>
    </source>
</evidence>
<reference evidence="1" key="1">
    <citation type="submission" date="2023-08" db="EMBL/GenBank/DDBJ databases">
        <title>Chromosome-level Genome Assembly of mud carp (Cirrhinus molitorella).</title>
        <authorList>
            <person name="Liu H."/>
        </authorList>
    </citation>
    <scope>NUCLEOTIDE SEQUENCE</scope>
    <source>
        <strain evidence="1">Prfri</strain>
        <tissue evidence="1">Muscle</tissue>
    </source>
</reference>
<name>A0AA88PFI4_9TELE</name>